<gene>
    <name evidence="1" type="ORF">SAMN05444336_101536</name>
</gene>
<accession>A0A1H2S399</accession>
<dbReference type="AlphaFoldDB" id="A0A1H2S399"/>
<keyword evidence="2" id="KW-1185">Reference proteome</keyword>
<protein>
    <submittedName>
        <fullName evidence="1">Uncharacterized protein</fullName>
    </submittedName>
</protein>
<evidence type="ECO:0000313" key="1">
    <source>
        <dbReference type="EMBL" id="SDW26172.1"/>
    </source>
</evidence>
<sequence>MSGPGVNGTGGNRAGRPLALTALLALLAGAPLTGCGVVSATGSVIGGTISAAGSVVGGVASATGSVVGAGIDAVSGGDDDDED</sequence>
<evidence type="ECO:0000313" key="2">
    <source>
        <dbReference type="Proteomes" id="UP000199118"/>
    </source>
</evidence>
<dbReference type="RefSeq" id="WP_092679573.1">
    <property type="nucleotide sequence ID" value="NZ_FNMZ01000001.1"/>
</dbReference>
<name>A0A1H2S399_9RHOB</name>
<dbReference type="STRING" id="356660.SAMN05444336_101536"/>
<organism evidence="1 2">
    <name type="scientific">Albimonas donghaensis</name>
    <dbReference type="NCBI Taxonomy" id="356660"/>
    <lineage>
        <taxon>Bacteria</taxon>
        <taxon>Pseudomonadati</taxon>
        <taxon>Pseudomonadota</taxon>
        <taxon>Alphaproteobacteria</taxon>
        <taxon>Rhodobacterales</taxon>
        <taxon>Paracoccaceae</taxon>
        <taxon>Albimonas</taxon>
    </lineage>
</organism>
<dbReference type="Proteomes" id="UP000199118">
    <property type="component" value="Unassembled WGS sequence"/>
</dbReference>
<dbReference type="EMBL" id="FNMZ01000001">
    <property type="protein sequence ID" value="SDW26172.1"/>
    <property type="molecule type" value="Genomic_DNA"/>
</dbReference>
<proteinExistence type="predicted"/>
<reference evidence="1 2" key="1">
    <citation type="submission" date="2016-10" db="EMBL/GenBank/DDBJ databases">
        <authorList>
            <person name="de Groot N.N."/>
        </authorList>
    </citation>
    <scope>NUCLEOTIDE SEQUENCE [LARGE SCALE GENOMIC DNA]</scope>
    <source>
        <strain evidence="1 2">DSM 17890</strain>
    </source>
</reference>